<name>G5EDX7_CAEEL</name>
<organism evidence="5 6">
    <name type="scientific">Caenorhabditis elegans</name>
    <dbReference type="NCBI Taxonomy" id="6239"/>
    <lineage>
        <taxon>Eukaryota</taxon>
        <taxon>Metazoa</taxon>
        <taxon>Ecdysozoa</taxon>
        <taxon>Nematoda</taxon>
        <taxon>Chromadorea</taxon>
        <taxon>Rhabditida</taxon>
        <taxon>Rhabditina</taxon>
        <taxon>Rhabditomorpha</taxon>
        <taxon>Rhabditoidea</taxon>
        <taxon>Rhabditidae</taxon>
        <taxon>Peloderinae</taxon>
        <taxon>Caenorhabditis</taxon>
    </lineage>
</organism>
<dbReference type="CTD" id="172863"/>
<reference evidence="5 6" key="2">
    <citation type="journal article" date="1998" name="Science">
        <title>Genome sequence of the nematode C. elegans: a platform for investigating biology.</title>
        <authorList>
            <consortium name="The C. elegans sequencing consortium"/>
            <person name="Sulson J.E."/>
            <person name="Waterston R."/>
        </authorList>
    </citation>
    <scope>NUCLEOTIDE SEQUENCE [LARGE SCALE GENOMIC DNA]</scope>
    <source>
        <strain evidence="5 6">Bristol N2</strain>
    </source>
</reference>
<dbReference type="HOGENOM" id="CLU_1086753_0_0_1"/>
<dbReference type="SMART" id="SM00099">
    <property type="entry name" value="btg1"/>
    <property type="match status" value="1"/>
</dbReference>
<dbReference type="GO" id="GO:0001708">
    <property type="term" value="P:cell fate specification"/>
    <property type="evidence" value="ECO:0000315"/>
    <property type="project" value="WormBase"/>
</dbReference>
<dbReference type="eggNOG" id="KOG4006">
    <property type="taxonomic scope" value="Eukaryota"/>
</dbReference>
<evidence type="ECO:0000259" key="3">
    <source>
        <dbReference type="SMART" id="SM00099"/>
    </source>
</evidence>
<reference evidence="5" key="6">
    <citation type="submission" date="2024-10" db="EMBL/GenBank/DDBJ databases">
        <authorList>
            <consortium name="WormBase Consortium"/>
            <person name="WormBase"/>
        </authorList>
    </citation>
    <scope>NUCLEOTIDE SEQUENCE</scope>
    <source>
        <strain evidence="5">Bristol N2</strain>
    </source>
</reference>
<proteinExistence type="evidence at protein level"/>
<evidence type="ECO:0007829" key="8">
    <source>
        <dbReference type="PDB" id="5TD6"/>
    </source>
</evidence>
<dbReference type="FunCoup" id="G5EDX7">
    <property type="interactions" value="174"/>
</dbReference>
<dbReference type="GO" id="GO:0010468">
    <property type="term" value="P:regulation of gene expression"/>
    <property type="evidence" value="ECO:0000318"/>
    <property type="project" value="GO_Central"/>
</dbReference>
<feature type="domain" description="Anti-proliferative protein" evidence="3">
    <location>
        <begin position="1"/>
        <end position="104"/>
    </location>
</feature>
<protein>
    <submittedName>
        <fullName evidence="5">Anti-proliferative protein domain-containing protein</fullName>
    </submittedName>
    <submittedName>
        <fullName evidence="4">FOG-3 protein</fullName>
    </submittedName>
</protein>
<dbReference type="InterPro" id="IPR036054">
    <property type="entry name" value="BTG-like_sf"/>
</dbReference>
<dbReference type="SMR" id="G5EDX7"/>
<dbReference type="AGR" id="WB:WBGene00001483"/>
<reference evidence="4" key="3">
    <citation type="submission" date="1998-10" db="EMBL/GenBank/DDBJ databases">
        <title>FOG-3, which controls sexual fate in C. elegans germ cells, is a novel member of the Tob family of anti-proliferative proteins.</title>
        <authorList>
            <person name="Chen P.J."/>
            <person name="Kimble J."/>
            <person name="Ellis R.E."/>
        </authorList>
    </citation>
    <scope>NUCLEOTIDE SEQUENCE</scope>
</reference>
<dbReference type="DNASU" id="172863"/>
<dbReference type="RefSeq" id="NP_492646.1">
    <property type="nucleotide sequence ID" value="NM_060245.6"/>
</dbReference>
<gene>
    <name evidence="5 7" type="primary">fog-3</name>
    <name evidence="7" type="ORF">C03C11.2</name>
    <name evidence="5" type="ORF">CELE_C03C11.2</name>
</gene>
<dbReference type="PIR" id="T18880">
    <property type="entry name" value="T18880"/>
</dbReference>
<dbReference type="GO" id="GO:0042006">
    <property type="term" value="P:masculinization of hermaphroditic germ-line"/>
    <property type="evidence" value="ECO:0000315"/>
    <property type="project" value="WormBase"/>
</dbReference>
<dbReference type="Proteomes" id="UP000001940">
    <property type="component" value="Chromosome I"/>
</dbReference>
<evidence type="ECO:0000313" key="6">
    <source>
        <dbReference type="Proteomes" id="UP000001940"/>
    </source>
</evidence>
<dbReference type="InterPro" id="IPR002087">
    <property type="entry name" value="Anti_prolifrtn"/>
</dbReference>
<dbReference type="GO" id="GO:0034399">
    <property type="term" value="C:nuclear periphery"/>
    <property type="evidence" value="ECO:0000314"/>
    <property type="project" value="WormBase"/>
</dbReference>
<dbReference type="Pfam" id="PF07742">
    <property type="entry name" value="BTG"/>
    <property type="match status" value="1"/>
</dbReference>
<dbReference type="EMBL" id="BX284601">
    <property type="protein sequence ID" value="CAB02725.1"/>
    <property type="molecule type" value="Genomic_DNA"/>
</dbReference>
<evidence type="ECO:0000313" key="5">
    <source>
        <dbReference type="EMBL" id="CAB02725.1"/>
    </source>
</evidence>
<dbReference type="OMA" id="VNFVCRY"/>
<keyword evidence="2" id="KW-0597">Phosphoprotein</keyword>
<dbReference type="PDB" id="5TD6">
    <property type="method" value="X-ray"/>
    <property type="resolution" value="2.03 A"/>
    <property type="chains" value="A/B=1-137"/>
</dbReference>
<comment type="similarity">
    <text evidence="1">Belongs to the BTG family.</text>
</comment>
<dbReference type="Bgee" id="WBGene00001483">
    <property type="expression patterns" value="Expressed in adult organism and 2 other cell types or tissues"/>
</dbReference>
<dbReference type="GO" id="GO:0060282">
    <property type="term" value="P:positive regulation of oocyte development"/>
    <property type="evidence" value="ECO:0000316"/>
    <property type="project" value="UniProtKB"/>
</dbReference>
<dbReference type="FunFam" id="3.90.640.90:FF:000004">
    <property type="entry name" value="FOG-3"/>
    <property type="match status" value="1"/>
</dbReference>
<keyword evidence="8" id="KW-0002">3D-structure</keyword>
<reference evidence="4" key="1">
    <citation type="journal article" date="1995" name="Genetics">
        <title>The fog-3 gene and regulation of cell fate in the germ line of Caenorhabditis elegans.</title>
        <authorList>
            <person name="Ellis R.E."/>
            <person name="Kimble J."/>
        </authorList>
    </citation>
    <scope>NUCLEOTIDE SEQUENCE</scope>
</reference>
<dbReference type="EMBL" id="AJ011777">
    <property type="protein sequence ID" value="CAA09770.1"/>
    <property type="molecule type" value="mRNA"/>
</dbReference>
<dbReference type="InterPro" id="IPR015676">
    <property type="entry name" value="Tob1/2"/>
</dbReference>
<dbReference type="WormBase" id="C03C11.2">
    <property type="protein sequence ID" value="CE07874"/>
    <property type="gene ID" value="WBGene00001483"/>
    <property type="gene designation" value="fog-3"/>
</dbReference>
<dbReference type="PaxDb" id="6239-C03C11.2"/>
<keyword evidence="6" id="KW-1185">Reference proteome</keyword>
<reference evidence="8" key="5">
    <citation type="journal article" date="2018" name="Cell Rep.">
        <title>An RNA-Binding Multimer Specifies Nematode Sperm Fate.</title>
        <authorList>
            <person name="Aoki S.T."/>
            <person name="Porter D.F."/>
            <person name="Prasad A."/>
            <person name="Wickens M."/>
            <person name="Bingman C.A."/>
            <person name="Kimble J."/>
        </authorList>
    </citation>
    <scope>X-RAY CRYSTALLOGRAPHY (2.03 ANGSTROMS) OF 1-137</scope>
</reference>
<evidence type="ECO:0000256" key="2">
    <source>
        <dbReference type="ARBA" id="ARBA00022553"/>
    </source>
</evidence>
<dbReference type="KEGG" id="cel:CELE_C03C11.2"/>
<dbReference type="PANTHER" id="PTHR17537">
    <property type="entry name" value="TRANSDUCER OF ERBB2 TOB"/>
    <property type="match status" value="1"/>
</dbReference>
<dbReference type="GO" id="GO:0005737">
    <property type="term" value="C:cytoplasm"/>
    <property type="evidence" value="ECO:0000314"/>
    <property type="project" value="WormBase"/>
</dbReference>
<dbReference type="GO" id="GO:0007283">
    <property type="term" value="P:spermatogenesis"/>
    <property type="evidence" value="ECO:0000315"/>
    <property type="project" value="WormBase"/>
</dbReference>
<evidence type="ECO:0000313" key="4">
    <source>
        <dbReference type="EMBL" id="CAA09770.1"/>
    </source>
</evidence>
<dbReference type="AlphaFoldDB" id="G5EDX7"/>
<dbReference type="PDBsum" id="5TD6"/>
<dbReference type="GO" id="GO:0003714">
    <property type="term" value="F:transcription corepressor activity"/>
    <property type="evidence" value="ECO:0000318"/>
    <property type="project" value="GO_Central"/>
</dbReference>
<reference evidence="5" key="4">
    <citation type="submission" date="2003-03" db="EMBL/GenBank/DDBJ databases">
        <authorList>
            <person name="Sulson J.E."/>
            <person name="Waterston R."/>
        </authorList>
    </citation>
    <scope>NUCLEOTIDE SEQUENCE</scope>
    <source>
        <strain evidence="5">Bristol N2</strain>
    </source>
</reference>
<evidence type="ECO:0000313" key="7">
    <source>
        <dbReference type="WormBase" id="C03C11.2"/>
    </source>
</evidence>
<dbReference type="STRING" id="6239.C03C11.2.1"/>
<sequence length="263" mass="29462">MYTEVRELVNFVCRYLFGHIPRRPVGIFGAELGNYLVSHFSSTWDVHHPKNGEMKRMINTTTSLCFASSAEEAGVPPSDVLRLLPTNMIIFANPGHVFVRLSENGIETPIWIGDVNCDENYQSVPEYVVRTAAIRAEPCSNLGAAGKSVLVGKKPLLTNDKAALEMVNTMYSPLAREKCDDINANLSHLREMYPFRFVYKPSSAQTFSGVEFSQTRFGSSKSRPDLQTMDVIKYLSSQQVSSSSSPSFTYSSINDQMRYSPRF</sequence>
<dbReference type="SUPFAM" id="SSF160696">
    <property type="entry name" value="BTG domain-like"/>
    <property type="match status" value="1"/>
</dbReference>
<dbReference type="PANTHER" id="PTHR17537:SF5">
    <property type="entry name" value="TRANSDUCER OF ERBB2, ISOFORM A"/>
    <property type="match status" value="1"/>
</dbReference>
<dbReference type="OrthoDB" id="19928at2759"/>
<dbReference type="GO" id="GO:0005634">
    <property type="term" value="C:nucleus"/>
    <property type="evidence" value="ECO:0000318"/>
    <property type="project" value="GO_Central"/>
</dbReference>
<dbReference type="GeneID" id="172863"/>
<evidence type="ECO:0000256" key="1">
    <source>
        <dbReference type="ARBA" id="ARBA00007989"/>
    </source>
</evidence>
<accession>G5EDX7</accession>
<dbReference type="Gene3D" id="3.90.640.90">
    <property type="entry name" value="Anti-proliferative protein, N-terminal domain"/>
    <property type="match status" value="1"/>
</dbReference>